<comment type="caution">
    <text evidence="4">The sequence shown here is derived from an EMBL/GenBank/DDBJ whole genome shotgun (WGS) entry which is preliminary data.</text>
</comment>
<keyword evidence="5" id="KW-1185">Reference proteome</keyword>
<organism evidence="4 5">
    <name type="scientific">Trema orientale</name>
    <name type="common">Charcoal tree</name>
    <name type="synonym">Celtis orientalis</name>
    <dbReference type="NCBI Taxonomy" id="63057"/>
    <lineage>
        <taxon>Eukaryota</taxon>
        <taxon>Viridiplantae</taxon>
        <taxon>Streptophyta</taxon>
        <taxon>Embryophyta</taxon>
        <taxon>Tracheophyta</taxon>
        <taxon>Spermatophyta</taxon>
        <taxon>Magnoliopsida</taxon>
        <taxon>eudicotyledons</taxon>
        <taxon>Gunneridae</taxon>
        <taxon>Pentapetalae</taxon>
        <taxon>rosids</taxon>
        <taxon>fabids</taxon>
        <taxon>Rosales</taxon>
        <taxon>Cannabaceae</taxon>
        <taxon>Trema</taxon>
    </lineage>
</organism>
<feature type="compositionally biased region" description="Basic and acidic residues" evidence="2">
    <location>
        <begin position="343"/>
        <end position="366"/>
    </location>
</feature>
<dbReference type="Pfam" id="PF14392">
    <property type="entry name" value="zf-CCHC_4"/>
    <property type="match status" value="1"/>
</dbReference>
<keyword evidence="1" id="KW-0863">Zinc-finger</keyword>
<keyword evidence="1" id="KW-0862">Zinc</keyword>
<reference evidence="5" key="1">
    <citation type="submission" date="2016-06" db="EMBL/GenBank/DDBJ databases">
        <title>Parallel loss of symbiosis genes in relatives of nitrogen-fixing non-legume Parasponia.</title>
        <authorList>
            <person name="Van Velzen R."/>
            <person name="Holmer R."/>
            <person name="Bu F."/>
            <person name="Rutten L."/>
            <person name="Van Zeijl A."/>
            <person name="Liu W."/>
            <person name="Santuari L."/>
            <person name="Cao Q."/>
            <person name="Sharma T."/>
            <person name="Shen D."/>
            <person name="Roswanjaya Y."/>
            <person name="Wardhani T."/>
            <person name="Kalhor M.S."/>
            <person name="Jansen J."/>
            <person name="Van den Hoogen J."/>
            <person name="Gungor B."/>
            <person name="Hartog M."/>
            <person name="Hontelez J."/>
            <person name="Verver J."/>
            <person name="Yang W.-C."/>
            <person name="Schijlen E."/>
            <person name="Repin R."/>
            <person name="Schilthuizen M."/>
            <person name="Schranz E."/>
            <person name="Heidstra R."/>
            <person name="Miyata K."/>
            <person name="Fedorova E."/>
            <person name="Kohlen W."/>
            <person name="Bisseling T."/>
            <person name="Smit S."/>
            <person name="Geurts R."/>
        </authorList>
    </citation>
    <scope>NUCLEOTIDE SEQUENCE [LARGE SCALE GENOMIC DNA]</scope>
    <source>
        <strain evidence="5">cv. RG33-2</strain>
    </source>
</reference>
<dbReference type="Proteomes" id="UP000237000">
    <property type="component" value="Unassembled WGS sequence"/>
</dbReference>
<dbReference type="InterPro" id="IPR025836">
    <property type="entry name" value="Zn_knuckle_CX2CX4HX4C"/>
</dbReference>
<evidence type="ECO:0000259" key="3">
    <source>
        <dbReference type="PROSITE" id="PS50158"/>
    </source>
</evidence>
<feature type="region of interest" description="Disordered" evidence="2">
    <location>
        <begin position="305"/>
        <end position="366"/>
    </location>
</feature>
<proteinExistence type="predicted"/>
<dbReference type="EMBL" id="JXTC01000138">
    <property type="protein sequence ID" value="PON85990.1"/>
    <property type="molecule type" value="Genomic_DNA"/>
</dbReference>
<dbReference type="InParanoid" id="A0A2P5EKD5"/>
<dbReference type="OrthoDB" id="1924068at2759"/>
<evidence type="ECO:0000256" key="1">
    <source>
        <dbReference type="PROSITE-ProRule" id="PRU00047"/>
    </source>
</evidence>
<name>A0A2P5EKD5_TREOI</name>
<dbReference type="PROSITE" id="PS50158">
    <property type="entry name" value="ZF_CCHC"/>
    <property type="match status" value="1"/>
</dbReference>
<sequence>MGNRPANREGLENNMWAIGRTNLGLGLNNLVPIIPFCFTLDLETFDRECLREGELRGLVEAVSVMRSRMRVRVRVDITKPLCRGLRVCVGEVSQEICLILQYERLLDSCYDCGLIGHKYLECPLQDDEKTQLSIDKKGHFGVWLRAPYPPKCLRLMGKRTKSGETVSPTRFTPLKPISWDSTDEINAIDPSQPRPGELGEWTEEQYIIEASDRKGKATMVHSADVEVANKEVLVTVPVQEVSAFIPFRAKINSKEQNLCTGKSLKLKKKIQSTRSIKSVNKKKRPQRILSMLSPQMAHFLRQSPLKKSGSPMKINFKNQKNHSSEGSASGSKRKLVMENSEVADSRFKSGDGRETTVKMLDDFASP</sequence>
<evidence type="ECO:0000313" key="4">
    <source>
        <dbReference type="EMBL" id="PON85990.1"/>
    </source>
</evidence>
<dbReference type="GO" id="GO:0003676">
    <property type="term" value="F:nucleic acid binding"/>
    <property type="evidence" value="ECO:0007669"/>
    <property type="project" value="InterPro"/>
</dbReference>
<evidence type="ECO:0000256" key="2">
    <source>
        <dbReference type="SAM" id="MobiDB-lite"/>
    </source>
</evidence>
<dbReference type="InterPro" id="IPR001878">
    <property type="entry name" value="Znf_CCHC"/>
</dbReference>
<keyword evidence="1" id="KW-0479">Metal-binding</keyword>
<dbReference type="GO" id="GO:0008270">
    <property type="term" value="F:zinc ion binding"/>
    <property type="evidence" value="ECO:0007669"/>
    <property type="project" value="UniProtKB-KW"/>
</dbReference>
<protein>
    <submittedName>
        <fullName evidence="4">Zinc finger, CCHC-type</fullName>
    </submittedName>
</protein>
<dbReference type="AlphaFoldDB" id="A0A2P5EKD5"/>
<feature type="domain" description="CCHC-type" evidence="3">
    <location>
        <begin position="109"/>
        <end position="123"/>
    </location>
</feature>
<evidence type="ECO:0000313" key="5">
    <source>
        <dbReference type="Proteomes" id="UP000237000"/>
    </source>
</evidence>
<gene>
    <name evidence="4" type="ORF">TorRG33x02_181950</name>
</gene>
<accession>A0A2P5EKD5</accession>